<evidence type="ECO:0000256" key="1">
    <source>
        <dbReference type="SAM" id="MobiDB-lite"/>
    </source>
</evidence>
<organism evidence="2">
    <name type="scientific">metagenome</name>
    <dbReference type="NCBI Taxonomy" id="256318"/>
    <lineage>
        <taxon>unclassified sequences</taxon>
        <taxon>metagenomes</taxon>
    </lineage>
</organism>
<dbReference type="GO" id="GO:0003677">
    <property type="term" value="F:DNA binding"/>
    <property type="evidence" value="ECO:0007669"/>
    <property type="project" value="InterPro"/>
</dbReference>
<dbReference type="CDD" id="cd00093">
    <property type="entry name" value="HTH_XRE"/>
    <property type="match status" value="1"/>
</dbReference>
<proteinExistence type="predicted"/>
<dbReference type="EMBL" id="CZKB01000027">
    <property type="protein sequence ID" value="CUR62092.1"/>
    <property type="molecule type" value="Genomic_DNA"/>
</dbReference>
<dbReference type="SUPFAM" id="SSF47413">
    <property type="entry name" value="lambda repressor-like DNA-binding domains"/>
    <property type="match status" value="1"/>
</dbReference>
<accession>A0A2P2CL76</accession>
<reference evidence="2" key="1">
    <citation type="submission" date="2015-08" db="EMBL/GenBank/DDBJ databases">
        <authorList>
            <person name="Babu N.S."/>
            <person name="Beckwith C.J."/>
            <person name="Beseler K.G."/>
            <person name="Brison A."/>
            <person name="Carone J.V."/>
            <person name="Caskin T.P."/>
            <person name="Diamond M."/>
            <person name="Durham M.E."/>
            <person name="Foxe J.M."/>
            <person name="Go M."/>
            <person name="Henderson B.A."/>
            <person name="Jones I.B."/>
            <person name="McGettigan J.A."/>
            <person name="Micheletti S.J."/>
            <person name="Nasrallah M.E."/>
            <person name="Ortiz D."/>
            <person name="Piller C.R."/>
            <person name="Privatt S.R."/>
            <person name="Schneider S.L."/>
            <person name="Sharp S."/>
            <person name="Smith T.C."/>
            <person name="Stanton J.D."/>
            <person name="Ullery H.E."/>
            <person name="Wilson R.J."/>
            <person name="Serrano M.G."/>
            <person name="Buck G."/>
            <person name="Lee V."/>
            <person name="Wang Y."/>
            <person name="Carvalho R."/>
            <person name="Voegtly L."/>
            <person name="Shi R."/>
            <person name="Duckworth R."/>
            <person name="Johnson A."/>
            <person name="Loviza R."/>
            <person name="Walstead R."/>
            <person name="Shah Z."/>
            <person name="Kiflezghi M."/>
            <person name="Wade K."/>
            <person name="Ball S.L."/>
            <person name="Bradley K.W."/>
            <person name="Asai D.J."/>
            <person name="Bowman C.A."/>
            <person name="Russell D.A."/>
            <person name="Pope W.H."/>
            <person name="Jacobs-Sera D."/>
            <person name="Hendrix R.W."/>
            <person name="Hatfull G.F."/>
        </authorList>
    </citation>
    <scope>NUCLEOTIDE SEQUENCE</scope>
</reference>
<protein>
    <submittedName>
        <fullName evidence="2">Uncharacterized protein</fullName>
    </submittedName>
</protein>
<dbReference type="AlphaFoldDB" id="A0A2P2CL76"/>
<dbReference type="InterPro" id="IPR010982">
    <property type="entry name" value="Lambda_DNA-bd_dom_sf"/>
</dbReference>
<feature type="region of interest" description="Disordered" evidence="1">
    <location>
        <begin position="162"/>
        <end position="207"/>
    </location>
</feature>
<dbReference type="Gene3D" id="1.10.260.40">
    <property type="entry name" value="lambda repressor-like DNA-binding domains"/>
    <property type="match status" value="1"/>
</dbReference>
<dbReference type="InterPro" id="IPR001387">
    <property type="entry name" value="Cro/C1-type_HTH"/>
</dbReference>
<feature type="compositionally biased region" description="Acidic residues" evidence="1">
    <location>
        <begin position="172"/>
        <end position="183"/>
    </location>
</feature>
<evidence type="ECO:0000313" key="2">
    <source>
        <dbReference type="EMBL" id="CUR62092.1"/>
    </source>
</evidence>
<name>A0A2P2CL76_9ZZZZ</name>
<gene>
    <name evidence="2" type="ORF">NOCA170038</name>
</gene>
<sequence length="207" mass="22847">MLGVMAGKQLPSGPTSLTVRANIALLRSERRMTYAELSRELERRGHLIPPLGLRRIEAGERRVDVDDLMTLALSLGVNAHALLLPPLKGSEIPGAVTGAEADAPNSRQVWDWAVGLRPLSPLEGSPSAFRDRVRPLEVLTDDERASRRRTWIVAERLRRQEDRERGGLAGVEDPEEGSEEPDPRDDAAWALQDFDPAPPLTFDLPNA</sequence>